<dbReference type="GO" id="GO:0016829">
    <property type="term" value="F:lyase activity"/>
    <property type="evidence" value="ECO:0007669"/>
    <property type="project" value="UniProtKB-KW"/>
</dbReference>
<comment type="similarity">
    <text evidence="2 7">Belongs to the trans-sulfuration enzymes family.</text>
</comment>
<comment type="pathway">
    <text evidence="5">Amino-acid biosynthesis; L-methionine biosynthesis via de novo pathway; L-homocysteine from O-acetyl-L-homoserine: step 1/1.</text>
</comment>
<dbReference type="Proteomes" id="UP000192582">
    <property type="component" value="Unassembled WGS sequence"/>
</dbReference>
<organism evidence="9 10">
    <name type="scientific">Deinococcus hopiensis KR-140</name>
    <dbReference type="NCBI Taxonomy" id="695939"/>
    <lineage>
        <taxon>Bacteria</taxon>
        <taxon>Thermotogati</taxon>
        <taxon>Deinococcota</taxon>
        <taxon>Deinococci</taxon>
        <taxon>Deinococcales</taxon>
        <taxon>Deinococcaceae</taxon>
        <taxon>Deinococcus</taxon>
    </lineage>
</organism>
<dbReference type="NCBIfam" id="TIGR01326">
    <property type="entry name" value="OAH_OAS_sulfhy"/>
    <property type="match status" value="1"/>
</dbReference>
<dbReference type="PIRSF" id="PIRSF001434">
    <property type="entry name" value="CGS"/>
    <property type="match status" value="1"/>
</dbReference>
<dbReference type="GO" id="GO:0005737">
    <property type="term" value="C:cytoplasm"/>
    <property type="evidence" value="ECO:0007669"/>
    <property type="project" value="TreeGrafter"/>
</dbReference>
<evidence type="ECO:0000256" key="1">
    <source>
        <dbReference type="ARBA" id="ARBA00001933"/>
    </source>
</evidence>
<dbReference type="InterPro" id="IPR015424">
    <property type="entry name" value="PyrdxlP-dep_Trfase"/>
</dbReference>
<dbReference type="OrthoDB" id="54490at2"/>
<feature type="modified residue" description="N6-(pyridoxal phosphate)lysine" evidence="6">
    <location>
        <position position="215"/>
    </location>
</feature>
<sequence length="445" mass="47741">MTPTDPRRPWGFDTAQIHAGARPDPSTGARATPIYATSSFQFESAEQAADLFALNDLEHHTYTRLSNPTTAVAEERIAFLEGGASAVAVSSGQAANTLALLNLLRSGDHLVSSSHIYGGSSNLFARRFSELGISTTFIDDIDDFASWRRAIQPNTRAVFAESVGNPLGSVLDIATVAGIAHAAGVPLVIDNTLATPYLLQPLRHGADIVTHSTTKFLSGHGTAIGGIIVDGATFDFGAEPDKWPGFTFPDLPHEAQGYWARFSPQKLAYALRLRTTVLRDYGPAPSPFNSFLLLQGLETLSLRVRQHVTNAQRVADFLHAHPQVAAVHYATHPHSRWARRAAELLPRGAGAIVSFEIRGGGAAGQLFAESLRLFSHLANIGDVRSLVIHPASTTHAQLSPDVQRRGGITPGLIRLSVGLEDPEDLIADLEFAFAAVQHLPLTQTA</sequence>
<evidence type="ECO:0000313" key="9">
    <source>
        <dbReference type="EMBL" id="SMB85267.1"/>
    </source>
</evidence>
<dbReference type="Pfam" id="PF01053">
    <property type="entry name" value="Cys_Met_Meta_PP"/>
    <property type="match status" value="1"/>
</dbReference>
<dbReference type="GO" id="GO:0003961">
    <property type="term" value="F:O-acetylhomoserine aminocarboxypropyltransferase activity"/>
    <property type="evidence" value="ECO:0007669"/>
    <property type="project" value="TreeGrafter"/>
</dbReference>
<keyword evidence="9" id="KW-0456">Lyase</keyword>
<dbReference type="GO" id="GO:0006535">
    <property type="term" value="P:cysteine biosynthetic process from serine"/>
    <property type="evidence" value="ECO:0007669"/>
    <property type="project" value="TreeGrafter"/>
</dbReference>
<gene>
    <name evidence="9" type="ORF">SAMN00790413_03335</name>
</gene>
<comment type="cofactor">
    <cofactor evidence="1 7">
        <name>pyridoxal 5'-phosphate</name>
        <dbReference type="ChEBI" id="CHEBI:597326"/>
    </cofactor>
</comment>
<dbReference type="InterPro" id="IPR006235">
    <property type="entry name" value="OAc-hSer/O-AcSer_sulfhydrylase"/>
</dbReference>
<proteinExistence type="inferred from homology"/>
<dbReference type="GO" id="GO:0030170">
    <property type="term" value="F:pyridoxal phosphate binding"/>
    <property type="evidence" value="ECO:0007669"/>
    <property type="project" value="InterPro"/>
</dbReference>
<evidence type="ECO:0000256" key="2">
    <source>
        <dbReference type="ARBA" id="ARBA00009077"/>
    </source>
</evidence>
<evidence type="ECO:0000313" key="10">
    <source>
        <dbReference type="Proteomes" id="UP000192582"/>
    </source>
</evidence>
<dbReference type="RefSeq" id="WP_084047285.1">
    <property type="nucleotide sequence ID" value="NZ_FWWU01000008.1"/>
</dbReference>
<evidence type="ECO:0000256" key="6">
    <source>
        <dbReference type="PIRSR" id="PIRSR001434-2"/>
    </source>
</evidence>
<dbReference type="PROSITE" id="PS00868">
    <property type="entry name" value="CYS_MET_METAB_PP"/>
    <property type="match status" value="1"/>
</dbReference>
<evidence type="ECO:0000256" key="5">
    <source>
        <dbReference type="ARBA" id="ARBA00060553"/>
    </source>
</evidence>
<dbReference type="SUPFAM" id="SSF53383">
    <property type="entry name" value="PLP-dependent transferases"/>
    <property type="match status" value="1"/>
</dbReference>
<dbReference type="EMBL" id="FWWU01000008">
    <property type="protein sequence ID" value="SMB85267.1"/>
    <property type="molecule type" value="Genomic_DNA"/>
</dbReference>
<dbReference type="GO" id="GO:0019346">
    <property type="term" value="P:transsulfuration"/>
    <property type="evidence" value="ECO:0007669"/>
    <property type="project" value="InterPro"/>
</dbReference>
<dbReference type="GO" id="GO:0004124">
    <property type="term" value="F:cysteine synthase activity"/>
    <property type="evidence" value="ECO:0007669"/>
    <property type="project" value="TreeGrafter"/>
</dbReference>
<evidence type="ECO:0000256" key="7">
    <source>
        <dbReference type="RuleBase" id="RU362118"/>
    </source>
</evidence>
<keyword evidence="3" id="KW-0808">Transferase</keyword>
<reference evidence="9 10" key="1">
    <citation type="submission" date="2017-04" db="EMBL/GenBank/DDBJ databases">
        <authorList>
            <person name="Afonso C.L."/>
            <person name="Miller P.J."/>
            <person name="Scott M.A."/>
            <person name="Spackman E."/>
            <person name="Goraichik I."/>
            <person name="Dimitrov K.M."/>
            <person name="Suarez D.L."/>
            <person name="Swayne D.E."/>
        </authorList>
    </citation>
    <scope>NUCLEOTIDE SEQUENCE [LARGE SCALE GENOMIC DNA]</scope>
    <source>
        <strain evidence="9 10">KR-140</strain>
    </source>
</reference>
<evidence type="ECO:0000256" key="4">
    <source>
        <dbReference type="ARBA" id="ARBA00022898"/>
    </source>
</evidence>
<dbReference type="FunFam" id="3.40.640.10:FF:000035">
    <property type="entry name" value="O-succinylhomoserine sulfhydrylase"/>
    <property type="match status" value="1"/>
</dbReference>
<protein>
    <submittedName>
        <fullName evidence="9">O-acetylhomoserine (Thiol)-lyase</fullName>
    </submittedName>
</protein>
<dbReference type="AlphaFoldDB" id="A0A1W1UVY9"/>
<dbReference type="PANTHER" id="PTHR43797:SF2">
    <property type="entry name" value="HOMOCYSTEINE_CYSTEINE SYNTHASE"/>
    <property type="match status" value="1"/>
</dbReference>
<name>A0A1W1UVY9_9DEIO</name>
<dbReference type="STRING" id="695939.SAMN00790413_03335"/>
<evidence type="ECO:0000256" key="8">
    <source>
        <dbReference type="SAM" id="MobiDB-lite"/>
    </source>
</evidence>
<accession>A0A1W1UVY9</accession>
<dbReference type="Gene3D" id="3.40.640.10">
    <property type="entry name" value="Type I PLP-dependent aspartate aminotransferase-like (Major domain)"/>
    <property type="match status" value="1"/>
</dbReference>
<dbReference type="CDD" id="cd00614">
    <property type="entry name" value="CGS_like"/>
    <property type="match status" value="1"/>
</dbReference>
<dbReference type="InterPro" id="IPR015422">
    <property type="entry name" value="PyrdxlP-dep_Trfase_small"/>
</dbReference>
<dbReference type="InterPro" id="IPR015421">
    <property type="entry name" value="PyrdxlP-dep_Trfase_major"/>
</dbReference>
<dbReference type="GO" id="GO:0071269">
    <property type="term" value="P:L-homocysteine biosynthetic process"/>
    <property type="evidence" value="ECO:0007669"/>
    <property type="project" value="TreeGrafter"/>
</dbReference>
<keyword evidence="10" id="KW-1185">Reference proteome</keyword>
<dbReference type="InterPro" id="IPR054542">
    <property type="entry name" value="Cys_met_metab_PP"/>
</dbReference>
<dbReference type="PANTHER" id="PTHR43797">
    <property type="entry name" value="HOMOCYSTEINE/CYSTEINE SYNTHASE"/>
    <property type="match status" value="1"/>
</dbReference>
<dbReference type="Gene3D" id="3.90.1150.10">
    <property type="entry name" value="Aspartate Aminotransferase, domain 1"/>
    <property type="match status" value="1"/>
</dbReference>
<feature type="region of interest" description="Disordered" evidence="8">
    <location>
        <begin position="1"/>
        <end position="30"/>
    </location>
</feature>
<evidence type="ECO:0000256" key="3">
    <source>
        <dbReference type="ARBA" id="ARBA00022679"/>
    </source>
</evidence>
<keyword evidence="4 6" id="KW-0663">Pyridoxal phosphate</keyword>
<dbReference type="InterPro" id="IPR000277">
    <property type="entry name" value="Cys/Met-Metab_PyrdxlP-dep_enz"/>
</dbReference>
<feature type="compositionally biased region" description="Basic and acidic residues" evidence="8">
    <location>
        <begin position="1"/>
        <end position="10"/>
    </location>
</feature>